<dbReference type="EMBL" id="RFKV01000056">
    <property type="protein sequence ID" value="RMD77194.1"/>
    <property type="molecule type" value="Genomic_DNA"/>
</dbReference>
<feature type="chain" id="PRO_5017995744" evidence="2">
    <location>
        <begin position="25"/>
        <end position="405"/>
    </location>
</feature>
<evidence type="ECO:0000313" key="4">
    <source>
        <dbReference type="Proteomes" id="UP000269410"/>
    </source>
</evidence>
<protein>
    <submittedName>
        <fullName evidence="3">Uncharacterized protein</fullName>
    </submittedName>
</protein>
<proteinExistence type="predicted"/>
<feature type="signal peptide" evidence="2">
    <location>
        <begin position="1"/>
        <end position="24"/>
    </location>
</feature>
<dbReference type="Proteomes" id="UP000269410">
    <property type="component" value="Unassembled WGS sequence"/>
</dbReference>
<organism evidence="3 4">
    <name type="scientific">Candidatus Dojkabacteria bacterium</name>
    <dbReference type="NCBI Taxonomy" id="2099670"/>
    <lineage>
        <taxon>Bacteria</taxon>
        <taxon>Candidatus Dojkabacteria</taxon>
    </lineage>
</organism>
<evidence type="ECO:0000256" key="1">
    <source>
        <dbReference type="SAM" id="Phobius"/>
    </source>
</evidence>
<evidence type="ECO:0000256" key="2">
    <source>
        <dbReference type="SAM" id="SignalP"/>
    </source>
</evidence>
<keyword evidence="1" id="KW-0812">Transmembrane</keyword>
<dbReference type="AlphaFoldDB" id="A0A3M0Z0C4"/>
<reference evidence="3 4" key="1">
    <citation type="submission" date="2018-10" db="EMBL/GenBank/DDBJ databases">
        <title>Thermophilic Lithotrophy and Phototrophy in an Intertidal, Iron-rich, Geothermal Spring.</title>
        <authorList>
            <person name="Ward L.M."/>
            <person name="Idei A."/>
            <person name="Nakagawa M."/>
            <person name="Ueno Y."/>
            <person name="Fischer W."/>
            <person name="Mcglynn S.E."/>
        </authorList>
    </citation>
    <scope>NUCLEOTIDE SEQUENCE [LARGE SCALE GENOMIC DNA]</scope>
    <source>
        <strain evidence="3">J137</strain>
    </source>
</reference>
<accession>A0A3M0Z0C4</accession>
<gene>
    <name evidence="3" type="ORF">D6810_01730</name>
</gene>
<comment type="caution">
    <text evidence="3">The sequence shown here is derived from an EMBL/GenBank/DDBJ whole genome shotgun (WGS) entry which is preliminary data.</text>
</comment>
<keyword evidence="2" id="KW-0732">Signal</keyword>
<name>A0A3M0Z0C4_9BACT</name>
<evidence type="ECO:0000313" key="3">
    <source>
        <dbReference type="EMBL" id="RMD77194.1"/>
    </source>
</evidence>
<keyword evidence="1" id="KW-1133">Transmembrane helix</keyword>
<sequence length="405" mass="46233">MKFFKTCLLAFFFFSISLTNLTSAVILSPPLLDLSNTSRNSVGLILRPGDKYEGKFNVIFNDEDPEVLYLGVKRLEIEDFTGAPIVSNQVSYEIDTLDKWIKLGNESIRKPLNSGDCNGCNVVEVKYLVDIPQSASPGAHYAGILVSTNPISHSQDNKKNQVALGEELVYLIFINLGGEIVYDSRLLSFSTKNNQFFFTSMPVTFETSIKNNGNVFVVPKGFIYIYSNGVKIREDGTLFNPEGSRLFPQKTRQYFSMFTEEGFDRDLNAEELKQDQSKLLKLKSDVVSTYPYVYDSLGDQNQKFLFFSVPKFLDADQKVMNFFYAIVYNINAFFENLVYQARYFRIGFFSAELNLFVGNQPPIKTSTSFFVFPVHLAFTVVLIFGLVYYKLVRGYKQKKNREDNK</sequence>
<feature type="transmembrane region" description="Helical" evidence="1">
    <location>
        <begin position="369"/>
        <end position="389"/>
    </location>
</feature>
<keyword evidence="1" id="KW-0472">Membrane</keyword>